<keyword evidence="3" id="KW-1185">Reference proteome</keyword>
<protein>
    <submittedName>
        <fullName evidence="2">Uncharacterized protein</fullName>
    </submittedName>
</protein>
<gene>
    <name evidence="2" type="ORF">ISN45_At03g017810</name>
</gene>
<reference evidence="2 3" key="1">
    <citation type="submission" date="2020-12" db="EMBL/GenBank/DDBJ databases">
        <title>Concerted genomic and epigenomic changes stabilize Arabidopsis allopolyploids.</title>
        <authorList>
            <person name="Chen Z."/>
        </authorList>
    </citation>
    <scope>NUCLEOTIDE SEQUENCE [LARGE SCALE GENOMIC DNA]</scope>
    <source>
        <strain evidence="2">Allo738</strain>
        <tissue evidence="2">Leaf</tissue>
    </source>
</reference>
<dbReference type="EMBL" id="JAEFBK010000003">
    <property type="protein sequence ID" value="KAG7625558.1"/>
    <property type="molecule type" value="Genomic_DNA"/>
</dbReference>
<dbReference type="Proteomes" id="UP000694240">
    <property type="component" value="Chromosome 3"/>
</dbReference>
<organism evidence="2 3">
    <name type="scientific">Arabidopsis thaliana x Arabidopsis arenosa</name>
    <dbReference type="NCBI Taxonomy" id="1240361"/>
    <lineage>
        <taxon>Eukaryota</taxon>
        <taxon>Viridiplantae</taxon>
        <taxon>Streptophyta</taxon>
        <taxon>Embryophyta</taxon>
        <taxon>Tracheophyta</taxon>
        <taxon>Spermatophyta</taxon>
        <taxon>Magnoliopsida</taxon>
        <taxon>eudicotyledons</taxon>
        <taxon>Gunneridae</taxon>
        <taxon>Pentapetalae</taxon>
        <taxon>rosids</taxon>
        <taxon>malvids</taxon>
        <taxon>Brassicales</taxon>
        <taxon>Brassicaceae</taxon>
        <taxon>Camelineae</taxon>
        <taxon>Arabidopsis</taxon>
    </lineage>
</organism>
<feature type="compositionally biased region" description="Basic and acidic residues" evidence="1">
    <location>
        <begin position="89"/>
        <end position="112"/>
    </location>
</feature>
<evidence type="ECO:0000313" key="2">
    <source>
        <dbReference type="EMBL" id="KAG7625558.1"/>
    </source>
</evidence>
<sequence>MVCSKSRRQEKLKWSVLTLSQDPKEGHIGRGIQQRDEKGKRKLGEINNLGASVLMMREGDYQARKSLKIKGTGGEPLAENDDPVNVSRSSDDEKEDHYQARKSSNDVKEGHYQARKSVKAKGKGIS</sequence>
<feature type="compositionally biased region" description="Basic residues" evidence="1">
    <location>
        <begin position="113"/>
        <end position="126"/>
    </location>
</feature>
<feature type="region of interest" description="Disordered" evidence="1">
    <location>
        <begin position="65"/>
        <end position="126"/>
    </location>
</feature>
<name>A0A8T2ENM7_9BRAS</name>
<evidence type="ECO:0000256" key="1">
    <source>
        <dbReference type="SAM" id="MobiDB-lite"/>
    </source>
</evidence>
<accession>A0A8T2ENM7</accession>
<feature type="region of interest" description="Disordered" evidence="1">
    <location>
        <begin position="22"/>
        <end position="43"/>
    </location>
</feature>
<dbReference type="AlphaFoldDB" id="A0A8T2ENM7"/>
<evidence type="ECO:0000313" key="3">
    <source>
        <dbReference type="Proteomes" id="UP000694240"/>
    </source>
</evidence>
<comment type="caution">
    <text evidence="2">The sequence shown here is derived from an EMBL/GenBank/DDBJ whole genome shotgun (WGS) entry which is preliminary data.</text>
</comment>
<proteinExistence type="predicted"/>